<dbReference type="EMBL" id="CAXKWB010043340">
    <property type="protein sequence ID" value="CAL4159050.1"/>
    <property type="molecule type" value="Genomic_DNA"/>
</dbReference>
<dbReference type="Gene3D" id="1.20.120.20">
    <property type="entry name" value="Apolipoprotein"/>
    <property type="match status" value="1"/>
</dbReference>
<sequence length="138" mass="15398">MRVFTAIFVTSAIVFAASASPVPQVEVEQSSGSPTFNALREWFSPVSNYFRETFPEQSPSDIADDVREAASDAQKWAQENVHIQTVSEAVKPYWQSAQDTANNLSQKTFSEMFDDIRTGVKSLDERIGGAINEWNQES</sequence>
<accession>A0AAV2S4M0</accession>
<protein>
    <submittedName>
        <fullName evidence="2">Uncharacterized protein</fullName>
    </submittedName>
</protein>
<dbReference type="Proteomes" id="UP001497623">
    <property type="component" value="Unassembled WGS sequence"/>
</dbReference>
<dbReference type="AlphaFoldDB" id="A0AAV2S4M0"/>
<feature type="chain" id="PRO_5043763560" evidence="1">
    <location>
        <begin position="20"/>
        <end position="138"/>
    </location>
</feature>
<evidence type="ECO:0000313" key="3">
    <source>
        <dbReference type="Proteomes" id="UP001497623"/>
    </source>
</evidence>
<organism evidence="2 3">
    <name type="scientific">Meganyctiphanes norvegica</name>
    <name type="common">Northern krill</name>
    <name type="synonym">Thysanopoda norvegica</name>
    <dbReference type="NCBI Taxonomy" id="48144"/>
    <lineage>
        <taxon>Eukaryota</taxon>
        <taxon>Metazoa</taxon>
        <taxon>Ecdysozoa</taxon>
        <taxon>Arthropoda</taxon>
        <taxon>Crustacea</taxon>
        <taxon>Multicrustacea</taxon>
        <taxon>Malacostraca</taxon>
        <taxon>Eumalacostraca</taxon>
        <taxon>Eucarida</taxon>
        <taxon>Euphausiacea</taxon>
        <taxon>Euphausiidae</taxon>
        <taxon>Meganyctiphanes</taxon>
    </lineage>
</organism>
<comment type="caution">
    <text evidence="2">The sequence shown here is derived from an EMBL/GenBank/DDBJ whole genome shotgun (WGS) entry which is preliminary data.</text>
</comment>
<keyword evidence="1" id="KW-0732">Signal</keyword>
<evidence type="ECO:0000313" key="2">
    <source>
        <dbReference type="EMBL" id="CAL4159050.1"/>
    </source>
</evidence>
<proteinExistence type="predicted"/>
<evidence type="ECO:0000256" key="1">
    <source>
        <dbReference type="SAM" id="SignalP"/>
    </source>
</evidence>
<reference evidence="2 3" key="1">
    <citation type="submission" date="2024-05" db="EMBL/GenBank/DDBJ databases">
        <authorList>
            <person name="Wallberg A."/>
        </authorList>
    </citation>
    <scope>NUCLEOTIDE SEQUENCE [LARGE SCALE GENOMIC DNA]</scope>
</reference>
<name>A0AAV2S4M0_MEGNR</name>
<keyword evidence="3" id="KW-1185">Reference proteome</keyword>
<feature type="signal peptide" evidence="1">
    <location>
        <begin position="1"/>
        <end position="19"/>
    </location>
</feature>
<gene>
    <name evidence="2" type="ORF">MNOR_LOCUS32221</name>
</gene>